<sequence length="211" mass="23168">MSPASRTPVDFWFDPVCPWAWMASRWLLEAARLRDLDIRWHVLSLAVLNEGKEEGLPERYRRLLTEGWPPVRVVTAVREKFGGETVGRFYTELGTRIHRQGLGPSRATLAAALAAADLPADLVLHADRDTYDLAVRASHQQAIDLVGQDVGTPVVALPGPDGRRLAFFGPVVTPAPRGEAAARLWDGLLLVAGTPGFSELKRSRTQGPVFD</sequence>
<name>A0A5R9DZ26_9ACTN</name>
<evidence type="ECO:0000313" key="2">
    <source>
        <dbReference type="Proteomes" id="UP000305921"/>
    </source>
</evidence>
<dbReference type="RefSeq" id="WP_138051856.1">
    <property type="nucleotide sequence ID" value="NZ_VAWE01000001.1"/>
</dbReference>
<dbReference type="EMBL" id="VAWE01000001">
    <property type="protein sequence ID" value="TLQ42447.1"/>
    <property type="molecule type" value="Genomic_DNA"/>
</dbReference>
<proteinExistence type="predicted"/>
<organism evidence="1 2">
    <name type="scientific">Streptomyces marianii</name>
    <dbReference type="NCBI Taxonomy" id="1817406"/>
    <lineage>
        <taxon>Bacteria</taxon>
        <taxon>Bacillati</taxon>
        <taxon>Actinomycetota</taxon>
        <taxon>Actinomycetes</taxon>
        <taxon>Kitasatosporales</taxon>
        <taxon>Streptomycetaceae</taxon>
        <taxon>Streptomyces</taxon>
    </lineage>
</organism>
<comment type="caution">
    <text evidence="1">The sequence shown here is derived from an EMBL/GenBank/DDBJ whole genome shotgun (WGS) entry which is preliminary data.</text>
</comment>
<dbReference type="OrthoDB" id="3674435at2"/>
<dbReference type="Gene3D" id="3.40.30.10">
    <property type="entry name" value="Glutaredoxin"/>
    <property type="match status" value="1"/>
</dbReference>
<evidence type="ECO:0000313" key="1">
    <source>
        <dbReference type="EMBL" id="TLQ42447.1"/>
    </source>
</evidence>
<dbReference type="InterPro" id="IPR036249">
    <property type="entry name" value="Thioredoxin-like_sf"/>
</dbReference>
<gene>
    <name evidence="1" type="ORF">FEF34_03815</name>
</gene>
<dbReference type="InterPro" id="IPR053977">
    <property type="entry name" value="Rv2466c-like"/>
</dbReference>
<keyword evidence="2" id="KW-1185">Reference proteome</keyword>
<reference evidence="1 2" key="1">
    <citation type="submission" date="2019-05" db="EMBL/GenBank/DDBJ databases">
        <title>Streptomyces marianii sp. nov., a novel marine actinomycete from southern coast of India.</title>
        <authorList>
            <person name="Iniyan A.M."/>
            <person name="Wink J."/>
            <person name="Ramprasad E."/>
            <person name="Ramana C.V."/>
            <person name="Bunk B."/>
            <person name="Sproer C."/>
            <person name="Joseph F.-J.R.S."/>
            <person name="Vincent S.G.P."/>
        </authorList>
    </citation>
    <scope>NUCLEOTIDE SEQUENCE [LARGE SCALE GENOMIC DNA]</scope>
    <source>
        <strain evidence="1 2">ICN19</strain>
    </source>
</reference>
<dbReference type="AlphaFoldDB" id="A0A5R9DZ26"/>
<dbReference type="SUPFAM" id="SSF52833">
    <property type="entry name" value="Thioredoxin-like"/>
    <property type="match status" value="1"/>
</dbReference>
<dbReference type="Proteomes" id="UP000305921">
    <property type="component" value="Unassembled WGS sequence"/>
</dbReference>
<protein>
    <submittedName>
        <fullName evidence="1">Disulfide bond formation protein DsbA</fullName>
    </submittedName>
</protein>
<dbReference type="Pfam" id="PF22234">
    <property type="entry name" value="Rv2466c-like"/>
    <property type="match status" value="1"/>
</dbReference>
<accession>A0A5R9DZ26</accession>